<dbReference type="PANTHER" id="PTHR43798">
    <property type="entry name" value="MONOACYLGLYCEROL LIPASE"/>
    <property type="match status" value="1"/>
</dbReference>
<reference evidence="3 4" key="1">
    <citation type="submission" date="2024-10" db="EMBL/GenBank/DDBJ databases">
        <title>The Natural Products Discovery Center: Release of the First 8490 Sequenced Strains for Exploring Actinobacteria Biosynthetic Diversity.</title>
        <authorList>
            <person name="Kalkreuter E."/>
            <person name="Kautsar S.A."/>
            <person name="Yang D."/>
            <person name="Bader C.D."/>
            <person name="Teijaro C.N."/>
            <person name="Fluegel L."/>
            <person name="Davis C.M."/>
            <person name="Simpson J.R."/>
            <person name="Lauterbach L."/>
            <person name="Steele A.D."/>
            <person name="Gui C."/>
            <person name="Meng S."/>
            <person name="Li G."/>
            <person name="Viehrig K."/>
            <person name="Ye F."/>
            <person name="Su P."/>
            <person name="Kiefer A.F."/>
            <person name="Nichols A."/>
            <person name="Cepeda A.J."/>
            <person name="Yan W."/>
            <person name="Fan B."/>
            <person name="Jiang Y."/>
            <person name="Adhikari A."/>
            <person name="Zheng C.-J."/>
            <person name="Schuster L."/>
            <person name="Cowan T.M."/>
            <person name="Smanski M.J."/>
            <person name="Chevrette M.G."/>
            <person name="De Carvalho L.P.S."/>
            <person name="Shen B."/>
        </authorList>
    </citation>
    <scope>NUCLEOTIDE SEQUENCE [LARGE SCALE GENOMIC DNA]</scope>
    <source>
        <strain evidence="3 4">NPDC050545</strain>
    </source>
</reference>
<dbReference type="Proteomes" id="UP001612741">
    <property type="component" value="Unassembled WGS sequence"/>
</dbReference>
<dbReference type="InterPro" id="IPR000073">
    <property type="entry name" value="AB_hydrolase_1"/>
</dbReference>
<accession>A0ABW7YMX1</accession>
<keyword evidence="3" id="KW-0378">Hydrolase</keyword>
<dbReference type="RefSeq" id="WP_397079957.1">
    <property type="nucleotide sequence ID" value="NZ_JBITGY010000002.1"/>
</dbReference>
<dbReference type="Gene3D" id="3.40.50.1820">
    <property type="entry name" value="alpha/beta hydrolase"/>
    <property type="match status" value="1"/>
</dbReference>
<keyword evidence="4" id="KW-1185">Reference proteome</keyword>
<dbReference type="InterPro" id="IPR029058">
    <property type="entry name" value="AB_hydrolase_fold"/>
</dbReference>
<dbReference type="Pfam" id="PF06197">
    <property type="entry name" value="DUF998"/>
    <property type="match status" value="1"/>
</dbReference>
<feature type="transmembrane region" description="Helical" evidence="1">
    <location>
        <begin position="151"/>
        <end position="173"/>
    </location>
</feature>
<feature type="transmembrane region" description="Helical" evidence="1">
    <location>
        <begin position="83"/>
        <end position="106"/>
    </location>
</feature>
<dbReference type="SUPFAM" id="SSF53474">
    <property type="entry name" value="alpha/beta-Hydrolases"/>
    <property type="match status" value="1"/>
</dbReference>
<dbReference type="EMBL" id="JBITGY010000002">
    <property type="protein sequence ID" value="MFI6497251.1"/>
    <property type="molecule type" value="Genomic_DNA"/>
</dbReference>
<keyword evidence="1" id="KW-0472">Membrane</keyword>
<evidence type="ECO:0000256" key="1">
    <source>
        <dbReference type="SAM" id="Phobius"/>
    </source>
</evidence>
<feature type="transmembrane region" description="Helical" evidence="1">
    <location>
        <begin position="52"/>
        <end position="71"/>
    </location>
</feature>
<dbReference type="GO" id="GO:0016787">
    <property type="term" value="F:hydrolase activity"/>
    <property type="evidence" value="ECO:0007669"/>
    <property type="project" value="UniProtKB-KW"/>
</dbReference>
<gene>
    <name evidence="3" type="ORF">ACIBG2_07710</name>
</gene>
<feature type="domain" description="AB hydrolase-1" evidence="2">
    <location>
        <begin position="217"/>
        <end position="321"/>
    </location>
</feature>
<name>A0ABW7YMX1_9ACTN</name>
<keyword evidence="1" id="KW-0812">Transmembrane</keyword>
<protein>
    <submittedName>
        <fullName evidence="3">Alpha/beta fold hydrolase</fullName>
    </submittedName>
</protein>
<dbReference type="InterPro" id="IPR009339">
    <property type="entry name" value="DUF998"/>
</dbReference>
<proteinExistence type="predicted"/>
<evidence type="ECO:0000313" key="4">
    <source>
        <dbReference type="Proteomes" id="UP001612741"/>
    </source>
</evidence>
<dbReference type="InterPro" id="IPR050266">
    <property type="entry name" value="AB_hydrolase_sf"/>
</dbReference>
<dbReference type="Pfam" id="PF00561">
    <property type="entry name" value="Abhydrolase_1"/>
    <property type="match status" value="1"/>
</dbReference>
<evidence type="ECO:0000313" key="3">
    <source>
        <dbReference type="EMBL" id="MFI6497251.1"/>
    </source>
</evidence>
<sequence>MERRLIVVSACAFIVAAVLYSAWVPGQFANPAVDRTEGYLSELAARDQSWSALFRVADALAGLACVLGVALAPRVRAEWPGWLAMAAFGALTAADSALPLDCALISDPVCERAPHTLAHHLHTHTSALASAASLVAMLLLARAWRTRTAGFLAGAYTLASVLTLVAAAAGHLVGVAQRAQVALIALWLIYVAARLLAASQDEPGHARPHVVEDGRGPAVLVAAGMGGAWFHWDAVAAGLAPAHRVIRFDRPGLGRSPAAPDPPTLYGEAARLAALAPSHPEKVAVIAHSVAAWHAEAFARLHPLRVSRVVLVDPSCREKPRRGTSGPGRALGRWLPAFGGTWAAAALARCVGPLAHRLAGGGSDPAGVYREGRVLAAAAGEWLAFRDMAADLEEIRREHPYPPVPTLVITAGRTDGCQERLARALGADHVRLPKAGHQVQLDAPEVITRPFSGE</sequence>
<organism evidence="3 4">
    <name type="scientific">Nonomuraea typhae</name>
    <dbReference type="NCBI Taxonomy" id="2603600"/>
    <lineage>
        <taxon>Bacteria</taxon>
        <taxon>Bacillati</taxon>
        <taxon>Actinomycetota</taxon>
        <taxon>Actinomycetes</taxon>
        <taxon>Streptosporangiales</taxon>
        <taxon>Streptosporangiaceae</taxon>
        <taxon>Nonomuraea</taxon>
    </lineage>
</organism>
<dbReference type="PANTHER" id="PTHR43798:SF33">
    <property type="entry name" value="HYDROLASE, PUTATIVE (AFU_ORTHOLOGUE AFUA_2G14860)-RELATED"/>
    <property type="match status" value="1"/>
</dbReference>
<comment type="caution">
    <text evidence="3">The sequence shown here is derived from an EMBL/GenBank/DDBJ whole genome shotgun (WGS) entry which is preliminary data.</text>
</comment>
<keyword evidence="1" id="KW-1133">Transmembrane helix</keyword>
<feature type="transmembrane region" description="Helical" evidence="1">
    <location>
        <begin position="126"/>
        <end position="144"/>
    </location>
</feature>
<evidence type="ECO:0000259" key="2">
    <source>
        <dbReference type="Pfam" id="PF00561"/>
    </source>
</evidence>